<dbReference type="PANTHER" id="PTHR43235:SF1">
    <property type="entry name" value="GLUTAMINE AMIDOTRANSFERASE PB2B2.05-RELATED"/>
    <property type="match status" value="1"/>
</dbReference>
<dbReference type="PANTHER" id="PTHR43235">
    <property type="entry name" value="GLUTAMINE AMIDOTRANSFERASE PB2B2.05-RELATED"/>
    <property type="match status" value="1"/>
</dbReference>
<dbReference type="InterPro" id="IPR044668">
    <property type="entry name" value="PuuD-like"/>
</dbReference>
<dbReference type="SUPFAM" id="SSF52317">
    <property type="entry name" value="Class I glutamine amidotransferase-like"/>
    <property type="match status" value="1"/>
</dbReference>
<dbReference type="Proteomes" id="UP000658225">
    <property type="component" value="Unassembled WGS sequence"/>
</dbReference>
<dbReference type="AlphaFoldDB" id="A0A927MMG2"/>
<keyword evidence="1" id="KW-0315">Glutamine amidotransferase</keyword>
<dbReference type="GO" id="GO:0033969">
    <property type="term" value="F:gamma-glutamyl-gamma-aminobutyrate hydrolase activity"/>
    <property type="evidence" value="ECO:0007669"/>
    <property type="project" value="TreeGrafter"/>
</dbReference>
<dbReference type="InterPro" id="IPR011697">
    <property type="entry name" value="Peptidase_C26"/>
</dbReference>
<dbReference type="Gene3D" id="3.40.50.880">
    <property type="match status" value="1"/>
</dbReference>
<dbReference type="PROSITE" id="PS51273">
    <property type="entry name" value="GATASE_TYPE_1"/>
    <property type="match status" value="1"/>
</dbReference>
<reference evidence="1" key="1">
    <citation type="submission" date="2020-10" db="EMBL/GenBank/DDBJ databases">
        <title>Genomic Encyclopedia of Type Strains, Phase IV (KMG-IV): sequencing the most valuable type-strain genomes for metagenomic binning, comparative biology and taxonomic classification.</title>
        <authorList>
            <person name="Goeker M."/>
        </authorList>
    </citation>
    <scope>NUCLEOTIDE SEQUENCE</scope>
    <source>
        <strain evidence="1">DSM 13886</strain>
    </source>
</reference>
<dbReference type="RefSeq" id="WP_192597986.1">
    <property type="nucleotide sequence ID" value="NZ_JADBEL010000005.1"/>
</dbReference>
<dbReference type="CDD" id="cd01745">
    <property type="entry name" value="GATase1_2"/>
    <property type="match status" value="1"/>
</dbReference>
<evidence type="ECO:0000313" key="2">
    <source>
        <dbReference type="Proteomes" id="UP000658225"/>
    </source>
</evidence>
<keyword evidence="2" id="KW-1185">Reference proteome</keyword>
<dbReference type="FunFam" id="3.40.50.880:FF:000030">
    <property type="entry name" value="Gamma-glutamyl-gamma-aminobutyrate hydrolase PuuD"/>
    <property type="match status" value="1"/>
</dbReference>
<dbReference type="Pfam" id="PF07722">
    <property type="entry name" value="Peptidase_C26"/>
    <property type="match status" value="1"/>
</dbReference>
<protein>
    <submittedName>
        <fullName evidence="1">Glutamine amidotransferase</fullName>
    </submittedName>
</protein>
<comment type="caution">
    <text evidence="1">The sequence shown here is derived from an EMBL/GenBank/DDBJ whole genome shotgun (WGS) entry which is preliminary data.</text>
</comment>
<evidence type="ECO:0000313" key="1">
    <source>
        <dbReference type="EMBL" id="MBE1554184.1"/>
    </source>
</evidence>
<dbReference type="EMBL" id="JADBEL010000005">
    <property type="protein sequence ID" value="MBE1554184.1"/>
    <property type="molecule type" value="Genomic_DNA"/>
</dbReference>
<gene>
    <name evidence="1" type="ORF">H4683_001259</name>
</gene>
<dbReference type="InterPro" id="IPR029062">
    <property type="entry name" value="Class_I_gatase-like"/>
</dbReference>
<accession>A0A927MMG2</accession>
<dbReference type="GO" id="GO:0005829">
    <property type="term" value="C:cytosol"/>
    <property type="evidence" value="ECO:0007669"/>
    <property type="project" value="TreeGrafter"/>
</dbReference>
<name>A0A927MMG2_9BACL</name>
<sequence>MKPVIGITTDVDRENRHELPNAYIQAVIHAGGLPLIIPIGIEEDAIQMLGIIDGLLLSGGNDINPMLFDEEPHVHLGEVSPGRDSCELELARQMLQLDKPILGICRGLQILNVAGGGSLYQDIYNQLDGPILQHSQKAPRAHLSHFVQLEKGSILESIAGSEQLKVNSFHHQAVKDVPTKFKVTGVANDGVIEAVEGTGKQFVLGVQWHPEQLAVQGDTVSQQIFRNFIEACTK</sequence>
<organism evidence="1 2">
    <name type="scientific">Sporosarcina limicola</name>
    <dbReference type="NCBI Taxonomy" id="34101"/>
    <lineage>
        <taxon>Bacteria</taxon>
        <taxon>Bacillati</taxon>
        <taxon>Bacillota</taxon>
        <taxon>Bacilli</taxon>
        <taxon>Bacillales</taxon>
        <taxon>Caryophanaceae</taxon>
        <taxon>Sporosarcina</taxon>
    </lineage>
</organism>
<proteinExistence type="predicted"/>
<dbReference type="GO" id="GO:0006598">
    <property type="term" value="P:polyamine catabolic process"/>
    <property type="evidence" value="ECO:0007669"/>
    <property type="project" value="TreeGrafter"/>
</dbReference>